<evidence type="ECO:0000313" key="2">
    <source>
        <dbReference type="Proteomes" id="UP000320660"/>
    </source>
</evidence>
<dbReference type="EMBL" id="MK368614">
    <property type="protein sequence ID" value="QAU04160.1"/>
    <property type="molecule type" value="Genomic_DNA"/>
</dbReference>
<dbReference type="Proteomes" id="UP000320660">
    <property type="component" value="Segment"/>
</dbReference>
<protein>
    <submittedName>
        <fullName evidence="1">Uncharacterized protein</fullName>
    </submittedName>
</protein>
<name>A0A513PW49_9CAUD</name>
<proteinExistence type="predicted"/>
<accession>A0A513PW49</accession>
<reference evidence="1 2" key="1">
    <citation type="submission" date="2019-01" db="EMBL/GenBank/DDBJ databases">
        <authorList>
            <person name="Le T.S."/>
            <person name="Kurtboke I."/>
        </authorList>
    </citation>
    <scope>NUCLEOTIDE SEQUENCE [LARGE SCALE GENOMIC DNA]</scope>
</reference>
<sequence length="162" mass="18543">MYVINTGQIMRDLLTFDKLDFDEVLIHGYTHALVEDVIRVFNSKDFDQAYDRIGHLTTILGNNPAVETIYMDQLDNLRKYTRQAGWDPRIRVKICEDKSIKDRRGIIQQILIIMDLDATFEKMLVETDSTTSLGELVSDNPSQDDLAKVIEDEIASSESRAS</sequence>
<evidence type="ECO:0000313" key="1">
    <source>
        <dbReference type="EMBL" id="QAU04160.1"/>
    </source>
</evidence>
<keyword evidence="2" id="KW-1185">Reference proteome</keyword>
<organism evidence="1 2">
    <name type="scientific">Vibrio phage 2 TSL-2019</name>
    <dbReference type="NCBI Taxonomy" id="2508172"/>
    <lineage>
        <taxon>Viruses</taxon>
        <taxon>Duplodnaviria</taxon>
        <taxon>Heunggongvirae</taxon>
        <taxon>Uroviricota</taxon>
        <taxon>Caudoviricetes</taxon>
        <taxon>Chimalliviridae</taxon>
        <taxon>Gorgonvirinae</taxon>
        <taxon>Aphroditevirus</taxon>
        <taxon>Aphroditevirus av2TSL2019</taxon>
    </lineage>
</organism>
<dbReference type="KEGG" id="vg:55613373"/>
<dbReference type="RefSeq" id="YP_009843107.1">
    <property type="nucleotide sequence ID" value="NC_048747.1"/>
</dbReference>
<dbReference type="GeneID" id="55613373"/>